<accession>A0A2P2NHA5</accession>
<reference evidence="1" key="1">
    <citation type="submission" date="2018-02" db="EMBL/GenBank/DDBJ databases">
        <title>Rhizophora mucronata_Transcriptome.</title>
        <authorList>
            <person name="Meera S.P."/>
            <person name="Sreeshan A."/>
            <person name="Augustine A."/>
        </authorList>
    </citation>
    <scope>NUCLEOTIDE SEQUENCE</scope>
    <source>
        <tissue evidence="1">Leaf</tissue>
    </source>
</reference>
<organism evidence="1">
    <name type="scientific">Rhizophora mucronata</name>
    <name type="common">Asiatic mangrove</name>
    <dbReference type="NCBI Taxonomy" id="61149"/>
    <lineage>
        <taxon>Eukaryota</taxon>
        <taxon>Viridiplantae</taxon>
        <taxon>Streptophyta</taxon>
        <taxon>Embryophyta</taxon>
        <taxon>Tracheophyta</taxon>
        <taxon>Spermatophyta</taxon>
        <taxon>Magnoliopsida</taxon>
        <taxon>eudicotyledons</taxon>
        <taxon>Gunneridae</taxon>
        <taxon>Pentapetalae</taxon>
        <taxon>rosids</taxon>
        <taxon>fabids</taxon>
        <taxon>Malpighiales</taxon>
        <taxon>Rhizophoraceae</taxon>
        <taxon>Rhizophora</taxon>
    </lineage>
</organism>
<protein>
    <submittedName>
        <fullName evidence="1">Uncharacterized protein</fullName>
    </submittedName>
</protein>
<sequence>MSLSRIAATCTTPPSWSNDSRFLSFTRSVSIF</sequence>
<evidence type="ECO:0000313" key="1">
    <source>
        <dbReference type="EMBL" id="MBX41868.1"/>
    </source>
</evidence>
<dbReference type="AlphaFoldDB" id="A0A2P2NHA5"/>
<dbReference type="EMBL" id="GGEC01061384">
    <property type="protein sequence ID" value="MBX41868.1"/>
    <property type="molecule type" value="Transcribed_RNA"/>
</dbReference>
<proteinExistence type="predicted"/>
<name>A0A2P2NHA5_RHIMU</name>